<feature type="region of interest" description="Disordered" evidence="1">
    <location>
        <begin position="84"/>
        <end position="137"/>
    </location>
</feature>
<dbReference type="OrthoDB" id="5592486at2759"/>
<feature type="compositionally biased region" description="Low complexity" evidence="1">
    <location>
        <begin position="99"/>
        <end position="129"/>
    </location>
</feature>
<keyword evidence="3" id="KW-1185">Reference proteome</keyword>
<name>A0A8H7S0F0_9FUNG</name>
<dbReference type="SUPFAM" id="SSF53474">
    <property type="entry name" value="alpha/beta-Hydrolases"/>
    <property type="match status" value="1"/>
</dbReference>
<dbReference type="PANTHER" id="PTHR11440">
    <property type="entry name" value="LECITHIN-CHOLESTEROL ACYLTRANSFERASE-RELATED"/>
    <property type="match status" value="1"/>
</dbReference>
<proteinExistence type="predicted"/>
<dbReference type="InterPro" id="IPR029058">
    <property type="entry name" value="AB_hydrolase_fold"/>
</dbReference>
<evidence type="ECO:0008006" key="4">
    <source>
        <dbReference type="Google" id="ProtNLM"/>
    </source>
</evidence>
<dbReference type="Pfam" id="PF02089">
    <property type="entry name" value="Palm_thioest"/>
    <property type="match status" value="1"/>
</dbReference>
<evidence type="ECO:0000313" key="3">
    <source>
        <dbReference type="Proteomes" id="UP000646827"/>
    </source>
</evidence>
<comment type="caution">
    <text evidence="2">The sequence shown here is derived from an EMBL/GenBank/DDBJ whole genome shotgun (WGS) entry which is preliminary data.</text>
</comment>
<reference evidence="2 3" key="1">
    <citation type="submission" date="2020-12" db="EMBL/GenBank/DDBJ databases">
        <title>Metabolic potential, ecology and presence of endohyphal bacteria is reflected in genomic diversity of Mucoromycotina.</title>
        <authorList>
            <person name="Muszewska A."/>
            <person name="Okrasinska A."/>
            <person name="Steczkiewicz K."/>
            <person name="Drgas O."/>
            <person name="Orlowska M."/>
            <person name="Perlinska-Lenart U."/>
            <person name="Aleksandrzak-Piekarczyk T."/>
            <person name="Szatraj K."/>
            <person name="Zielenkiewicz U."/>
            <person name="Pilsyk S."/>
            <person name="Malc E."/>
            <person name="Mieczkowski P."/>
            <person name="Kruszewska J.S."/>
            <person name="Biernat P."/>
            <person name="Pawlowska J."/>
        </authorList>
    </citation>
    <scope>NUCLEOTIDE SEQUENCE [LARGE SCALE GENOMIC DNA]</scope>
    <source>
        <strain evidence="2 3">CBS 142.35</strain>
    </source>
</reference>
<accession>A0A8H7S0F0</accession>
<gene>
    <name evidence="2" type="ORF">INT45_012385</name>
</gene>
<dbReference type="Proteomes" id="UP000646827">
    <property type="component" value="Unassembled WGS sequence"/>
</dbReference>
<dbReference type="AlphaFoldDB" id="A0A8H7S0F0"/>
<dbReference type="Gene3D" id="3.40.50.1820">
    <property type="entry name" value="alpha/beta hydrolase"/>
    <property type="match status" value="1"/>
</dbReference>
<protein>
    <recommendedName>
        <fullName evidence="4">Triacylglycerol lipase</fullName>
    </recommendedName>
</protein>
<evidence type="ECO:0000256" key="1">
    <source>
        <dbReference type="SAM" id="MobiDB-lite"/>
    </source>
</evidence>
<sequence length="445" mass="49260">MVSISLSVIYNAIRYSLANTTSLTSVLLRSPLLRRRVETPSNKNKQALKVLYPRLLKRQVSKNKVVFDRLAAAQFLSSSSVVLPSTSSTDSHGNNILGGSNSFNDDNNGRNRNTTNATATTTMGNSTATVTEGKHHRETVSGLDMPVTPQYRAPRAPVVLCHGLYGFDKRGPAAFPMLQVHYWGGIEEALAKLGAKVIVTKVPRTGSVWERAQELHAILKAILAGNHVNFIAHSMGGLDCRSLLSHIRDRPYKVESLTTISTPHQGSPVMDWFRDHVGVGAVGADMNAATQSLGSNNKSSKDYYNILDPVVQKVIQMFDAPAYANLTTDYCQGYFNQNTPNDPSVAYYSYGASTDIPPWTFLGLTRQIVKEKEGNNDGIVSVESAKWGKYIKTLDAHHWDLNGQRYHWRSAIPSLDSFSNSEEKSKFDSVEFYLEHATYLYQQGH</sequence>
<evidence type="ECO:0000313" key="2">
    <source>
        <dbReference type="EMBL" id="KAG2221264.1"/>
    </source>
</evidence>
<dbReference type="EMBL" id="JAEPRB010000114">
    <property type="protein sequence ID" value="KAG2221264.1"/>
    <property type="molecule type" value="Genomic_DNA"/>
</dbReference>
<organism evidence="2 3">
    <name type="scientific">Circinella minor</name>
    <dbReference type="NCBI Taxonomy" id="1195481"/>
    <lineage>
        <taxon>Eukaryota</taxon>
        <taxon>Fungi</taxon>
        <taxon>Fungi incertae sedis</taxon>
        <taxon>Mucoromycota</taxon>
        <taxon>Mucoromycotina</taxon>
        <taxon>Mucoromycetes</taxon>
        <taxon>Mucorales</taxon>
        <taxon>Lichtheimiaceae</taxon>
        <taxon>Circinella</taxon>
    </lineage>
</organism>